<evidence type="ECO:0000256" key="15">
    <source>
        <dbReference type="ARBA" id="ARBA00023098"/>
    </source>
</evidence>
<keyword evidence="15" id="KW-0443">Lipid metabolism</keyword>
<dbReference type="PROSITE" id="PS50989">
    <property type="entry name" value="COA_CT_CTER"/>
    <property type="match status" value="1"/>
</dbReference>
<dbReference type="InterPro" id="IPR000438">
    <property type="entry name" value="Acetyl_CoA_COase_Trfase_b_su"/>
</dbReference>
<evidence type="ECO:0000259" key="19">
    <source>
        <dbReference type="PROSITE" id="PS50980"/>
    </source>
</evidence>
<comment type="subunit">
    <text evidence="6">Acetyl-CoA carboxylase is a heterotetramer composed of biotin carboxyl carrier protein (AccB), biotin carboxylase (AccC) and two subunits of ACCase subunit beta/alpha.</text>
</comment>
<evidence type="ECO:0000256" key="9">
    <source>
        <dbReference type="ARBA" id="ARBA00022490"/>
    </source>
</evidence>
<evidence type="ECO:0000256" key="6">
    <source>
        <dbReference type="ARBA" id="ARBA00011664"/>
    </source>
</evidence>
<evidence type="ECO:0000256" key="2">
    <source>
        <dbReference type="ARBA" id="ARBA00004496"/>
    </source>
</evidence>
<evidence type="ECO:0000259" key="20">
    <source>
        <dbReference type="PROSITE" id="PS50989"/>
    </source>
</evidence>
<feature type="domain" description="CoA carboxyltransferase C-terminal" evidence="20">
    <location>
        <begin position="257"/>
        <end position="483"/>
    </location>
</feature>
<keyword evidence="11 21" id="KW-0808">Transferase</keyword>
<dbReference type="InterPro" id="IPR001095">
    <property type="entry name" value="Acetyl_CoA_COase_a_su"/>
</dbReference>
<dbReference type="InterPro" id="IPR029045">
    <property type="entry name" value="ClpP/crotonase-like_dom_sf"/>
</dbReference>
<dbReference type="InterPro" id="IPR011762">
    <property type="entry name" value="COA_CT_N"/>
</dbReference>
<comment type="catalytic activity">
    <reaction evidence="18">
        <text>N(6)-carboxybiotinyl-L-lysyl-[protein] + acetyl-CoA = N(6)-biotinyl-L-lysyl-[protein] + malonyl-CoA</text>
        <dbReference type="Rhea" id="RHEA:54728"/>
        <dbReference type="Rhea" id="RHEA-COMP:10505"/>
        <dbReference type="Rhea" id="RHEA-COMP:10506"/>
        <dbReference type="ChEBI" id="CHEBI:57288"/>
        <dbReference type="ChEBI" id="CHEBI:57384"/>
        <dbReference type="ChEBI" id="CHEBI:83144"/>
        <dbReference type="ChEBI" id="CHEBI:83145"/>
        <dbReference type="EC" id="2.1.3.15"/>
    </reaction>
</comment>
<keyword evidence="16" id="KW-0275">Fatty acid biosynthesis</keyword>
<comment type="pathway">
    <text evidence="3">Lipid metabolism; malonyl-CoA biosynthesis; malonyl-CoA from acetyl-CoA: step 1/1.</text>
</comment>
<dbReference type="GO" id="GO:0009317">
    <property type="term" value="C:acetyl-CoA carboxylase complex"/>
    <property type="evidence" value="ECO:0007669"/>
    <property type="project" value="InterPro"/>
</dbReference>
<gene>
    <name evidence="21" type="ordered locus">Rxyl_0236</name>
</gene>
<evidence type="ECO:0000256" key="14">
    <source>
        <dbReference type="ARBA" id="ARBA00022840"/>
    </source>
</evidence>
<dbReference type="PANTHER" id="PTHR42853">
    <property type="entry name" value="ACETYL-COENZYME A CARBOXYLASE CARBOXYL TRANSFERASE SUBUNIT ALPHA"/>
    <property type="match status" value="1"/>
</dbReference>
<dbReference type="Proteomes" id="UP000006637">
    <property type="component" value="Chromosome"/>
</dbReference>
<dbReference type="SUPFAM" id="SSF52096">
    <property type="entry name" value="ClpP/crotonase"/>
    <property type="match status" value="2"/>
</dbReference>
<evidence type="ECO:0000256" key="12">
    <source>
        <dbReference type="ARBA" id="ARBA00022741"/>
    </source>
</evidence>
<dbReference type="Gene3D" id="3.90.226.10">
    <property type="entry name" value="2-enoyl-CoA Hydratase, Chain A, domain 1"/>
    <property type="match status" value="2"/>
</dbReference>
<dbReference type="HOGENOM" id="CLU_015486_2_1_11"/>
<dbReference type="eggNOG" id="COG0777">
    <property type="taxonomic scope" value="Bacteria"/>
</dbReference>
<keyword evidence="14" id="KW-0067">ATP-binding</keyword>
<dbReference type="KEGG" id="rxy:Rxyl_0236"/>
<dbReference type="PhylomeDB" id="Q1AZG4"/>
<keyword evidence="22" id="KW-1185">Reference proteome</keyword>
<dbReference type="AlphaFoldDB" id="Q1AZG4"/>
<comment type="cofactor">
    <cofactor evidence="1">
        <name>Zn(2+)</name>
        <dbReference type="ChEBI" id="CHEBI:29105"/>
    </cofactor>
</comment>
<dbReference type="eggNOG" id="COG0825">
    <property type="taxonomic scope" value="Bacteria"/>
</dbReference>
<dbReference type="InterPro" id="IPR034733">
    <property type="entry name" value="AcCoA_carboxyl_beta"/>
</dbReference>
<evidence type="ECO:0000256" key="8">
    <source>
        <dbReference type="ARBA" id="ARBA00018312"/>
    </source>
</evidence>
<evidence type="ECO:0000256" key="5">
    <source>
        <dbReference type="ARBA" id="ARBA00010284"/>
    </source>
</evidence>
<evidence type="ECO:0000313" key="21">
    <source>
        <dbReference type="EMBL" id="ABG03214.1"/>
    </source>
</evidence>
<dbReference type="GO" id="GO:0003989">
    <property type="term" value="F:acetyl-CoA carboxylase activity"/>
    <property type="evidence" value="ECO:0007669"/>
    <property type="project" value="InterPro"/>
</dbReference>
<evidence type="ECO:0000256" key="18">
    <source>
        <dbReference type="ARBA" id="ARBA00049152"/>
    </source>
</evidence>
<evidence type="ECO:0000256" key="17">
    <source>
        <dbReference type="ARBA" id="ARBA00025280"/>
    </source>
</evidence>
<feature type="domain" description="CoA carboxyltransferase N-terminal" evidence="19">
    <location>
        <begin position="1"/>
        <end position="216"/>
    </location>
</feature>
<evidence type="ECO:0000256" key="10">
    <source>
        <dbReference type="ARBA" id="ARBA00022516"/>
    </source>
</evidence>
<dbReference type="PRINTS" id="PR01070">
    <property type="entry name" value="ACCCTRFRASEB"/>
</dbReference>
<evidence type="ECO:0000256" key="3">
    <source>
        <dbReference type="ARBA" id="ARBA00004956"/>
    </source>
</evidence>
<evidence type="ECO:0000256" key="1">
    <source>
        <dbReference type="ARBA" id="ARBA00001947"/>
    </source>
</evidence>
<dbReference type="GO" id="GO:0006633">
    <property type="term" value="P:fatty acid biosynthetic process"/>
    <property type="evidence" value="ECO:0007669"/>
    <property type="project" value="UniProtKB-KW"/>
</dbReference>
<dbReference type="UniPathway" id="UPA00655">
    <property type="reaction ID" value="UER00711"/>
</dbReference>
<dbReference type="Pfam" id="PF03255">
    <property type="entry name" value="ACCA"/>
    <property type="match status" value="1"/>
</dbReference>
<dbReference type="EMBL" id="CP000386">
    <property type="protein sequence ID" value="ABG03214.1"/>
    <property type="molecule type" value="Genomic_DNA"/>
</dbReference>
<name>Q1AZG4_RUBXD</name>
<evidence type="ECO:0000256" key="11">
    <source>
        <dbReference type="ARBA" id="ARBA00022679"/>
    </source>
</evidence>
<reference evidence="21 22" key="1">
    <citation type="submission" date="2006-06" db="EMBL/GenBank/DDBJ databases">
        <title>Complete sequence of Rubrobacter xylanophilus DSM 9941.</title>
        <authorList>
            <consortium name="US DOE Joint Genome Institute"/>
            <person name="Copeland A."/>
            <person name="Lucas S."/>
            <person name="Lapidus A."/>
            <person name="Barry K."/>
            <person name="Detter J.C."/>
            <person name="Glavina del Rio T."/>
            <person name="Hammon N."/>
            <person name="Israni S."/>
            <person name="Dalin E."/>
            <person name="Tice H."/>
            <person name="Pitluck S."/>
            <person name="Munk A.C."/>
            <person name="Brettin T."/>
            <person name="Bruce D."/>
            <person name="Han C."/>
            <person name="Tapia R."/>
            <person name="Gilna P."/>
            <person name="Schmutz J."/>
            <person name="Larimer F."/>
            <person name="Land M."/>
            <person name="Hauser L."/>
            <person name="Kyrpides N."/>
            <person name="Lykidis A."/>
            <person name="da Costa M.S."/>
            <person name="Rainey F.A."/>
            <person name="Empadinhas N."/>
            <person name="Jolivet E."/>
            <person name="Battista J.R."/>
            <person name="Richardson P."/>
        </authorList>
    </citation>
    <scope>NUCLEOTIDE SEQUENCE [LARGE SCALE GENOMIC DNA]</scope>
    <source>
        <strain evidence="22">DSM 9941 / NBRC 16129 / PRD-1</strain>
    </source>
</reference>
<evidence type="ECO:0000256" key="7">
    <source>
        <dbReference type="ARBA" id="ARBA00011883"/>
    </source>
</evidence>
<dbReference type="PANTHER" id="PTHR42853:SF3">
    <property type="entry name" value="ACETYL-COENZYME A CARBOXYLASE CARBOXYL TRANSFERASE SUBUNIT ALPHA, CHLOROPLASTIC"/>
    <property type="match status" value="1"/>
</dbReference>
<comment type="similarity">
    <text evidence="4">In the C-terminal section; belongs to the AccA family.</text>
</comment>
<evidence type="ECO:0000256" key="16">
    <source>
        <dbReference type="ARBA" id="ARBA00023160"/>
    </source>
</evidence>
<dbReference type="GO" id="GO:2001295">
    <property type="term" value="P:malonyl-CoA biosynthetic process"/>
    <property type="evidence" value="ECO:0007669"/>
    <property type="project" value="UniProtKB-UniPathway"/>
</dbReference>
<dbReference type="GO" id="GO:0005524">
    <property type="term" value="F:ATP binding"/>
    <property type="evidence" value="ECO:0007669"/>
    <property type="project" value="UniProtKB-KW"/>
</dbReference>
<dbReference type="Pfam" id="PF01039">
    <property type="entry name" value="Carboxyl_trans"/>
    <property type="match status" value="1"/>
</dbReference>
<evidence type="ECO:0000313" key="22">
    <source>
        <dbReference type="Proteomes" id="UP000006637"/>
    </source>
</evidence>
<keyword evidence="13" id="KW-0276">Fatty acid metabolism</keyword>
<dbReference type="InterPro" id="IPR011763">
    <property type="entry name" value="COA_CT_C"/>
</dbReference>
<keyword evidence="10" id="KW-0444">Lipid biosynthesis</keyword>
<comment type="similarity">
    <text evidence="5">In the N-terminal section; belongs to the AccD/PCCB family.</text>
</comment>
<evidence type="ECO:0000256" key="4">
    <source>
        <dbReference type="ARBA" id="ARBA00006276"/>
    </source>
</evidence>
<dbReference type="PROSITE" id="PS50980">
    <property type="entry name" value="COA_CT_NTER"/>
    <property type="match status" value="1"/>
</dbReference>
<dbReference type="EC" id="2.1.3.15" evidence="7"/>
<sequence>MRRGERFYRFRAKKRGGGRALPGGGRGVASPAAREAIGAVATGFREFGEELVSGDPLGWPGYPEKLARVRERTGEGESVVVGEAQVGKTPVVVVAFDFRFLGGSVGEAAGRRIVEAFERARESRRAVVSLVATGGSRMQEGMRSLVQLQRIADACVRAREEGIPHISVLRGPVTGGIWASLGSSADYIIGVRGAEVAFAGSRVRGEEATEGEAFTAAGKLRSGFVDAEAEPGEVPGLLRSAVELLRPAGGEPPAPPEVPRALGFARPPRDPWVAVMRARSPRRPRAEAYLEDYFERRVEISGDRAGGVDAGMLCGFGRRRGRTIAYAAQNGTANTAAGFRTARRLLELADRLQLPVLTLIDTPGAGNTAKDEREGVGTAIAELFCTVAGLKVPITSLVIGEGGSGGALALAAPDNLWVTPDAYFAVISPEGAAAIVEKDRSRARQVAGRMKLMPQDLVELGVVRGIARPKRRPARAIRTSYDAVRRWVVRGHSSGKEHVTKS</sequence>
<evidence type="ECO:0000256" key="13">
    <source>
        <dbReference type="ARBA" id="ARBA00022832"/>
    </source>
</evidence>
<comment type="subcellular location">
    <subcellularLocation>
        <location evidence="2">Cytoplasm</location>
    </subcellularLocation>
</comment>
<dbReference type="STRING" id="266117.Rxyl_0236"/>
<accession>Q1AZG4</accession>
<keyword evidence="9" id="KW-0963">Cytoplasm</keyword>
<comment type="function">
    <text evidence="17">Component of the acetyl coenzyme A carboxylase (ACC) complex. Biotin carboxylase (BC) catalyzes the carboxylation of biotin on its carrier protein (BCCP) and then the CO(2) group is transferred by the transcarboxylase to acetyl-CoA to form malonyl-CoA.</text>
</comment>
<proteinExistence type="inferred from homology"/>
<dbReference type="GO" id="GO:0016743">
    <property type="term" value="F:carboxyl- or carbamoyltransferase activity"/>
    <property type="evidence" value="ECO:0007669"/>
    <property type="project" value="InterPro"/>
</dbReference>
<organism evidence="21 22">
    <name type="scientific">Rubrobacter xylanophilus (strain DSM 9941 / JCM 11954 / NBRC 16129 / PRD-1)</name>
    <dbReference type="NCBI Taxonomy" id="266117"/>
    <lineage>
        <taxon>Bacteria</taxon>
        <taxon>Bacillati</taxon>
        <taxon>Actinomycetota</taxon>
        <taxon>Rubrobacteria</taxon>
        <taxon>Rubrobacterales</taxon>
        <taxon>Rubrobacteraceae</taxon>
        <taxon>Rubrobacter</taxon>
    </lineage>
</organism>
<protein>
    <recommendedName>
        <fullName evidence="8">Acetyl-coenzyme A carboxylase carboxyl transferase subunits beta/alpha</fullName>
        <ecNumber evidence="7">2.1.3.15</ecNumber>
    </recommendedName>
</protein>
<keyword evidence="12" id="KW-0547">Nucleotide-binding</keyword>